<dbReference type="Gene3D" id="3.40.50.150">
    <property type="entry name" value="Vaccinia Virus protein VP39"/>
    <property type="match status" value="1"/>
</dbReference>
<dbReference type="CDD" id="cd02440">
    <property type="entry name" value="AdoMet_MTases"/>
    <property type="match status" value="1"/>
</dbReference>
<name>A0ABV0GAI5_9BURK</name>
<keyword evidence="3" id="KW-1185">Reference proteome</keyword>
<dbReference type="SUPFAM" id="SSF53335">
    <property type="entry name" value="S-adenosyl-L-methionine-dependent methyltransferases"/>
    <property type="match status" value="1"/>
</dbReference>
<dbReference type="RefSeq" id="WP_347606674.1">
    <property type="nucleotide sequence ID" value="NZ_JBDPZC010000001.1"/>
</dbReference>
<keyword evidence="2" id="KW-0489">Methyltransferase</keyword>
<dbReference type="GO" id="GO:0008168">
    <property type="term" value="F:methyltransferase activity"/>
    <property type="evidence" value="ECO:0007669"/>
    <property type="project" value="UniProtKB-KW"/>
</dbReference>
<dbReference type="InterPro" id="IPR013216">
    <property type="entry name" value="Methyltransf_11"/>
</dbReference>
<comment type="caution">
    <text evidence="2">The sequence shown here is derived from an EMBL/GenBank/DDBJ whole genome shotgun (WGS) entry which is preliminary data.</text>
</comment>
<dbReference type="EMBL" id="JBDPZC010000001">
    <property type="protein sequence ID" value="MEO3712055.1"/>
    <property type="molecule type" value="Genomic_DNA"/>
</dbReference>
<dbReference type="Proteomes" id="UP001462640">
    <property type="component" value="Unassembled WGS sequence"/>
</dbReference>
<evidence type="ECO:0000313" key="3">
    <source>
        <dbReference type="Proteomes" id="UP001462640"/>
    </source>
</evidence>
<accession>A0ABV0GAI5</accession>
<keyword evidence="2" id="KW-0808">Transferase</keyword>
<organism evidence="2 3">
    <name type="scientific">Roseateles flavus</name>
    <dbReference type="NCBI Taxonomy" id="3149041"/>
    <lineage>
        <taxon>Bacteria</taxon>
        <taxon>Pseudomonadati</taxon>
        <taxon>Pseudomonadota</taxon>
        <taxon>Betaproteobacteria</taxon>
        <taxon>Burkholderiales</taxon>
        <taxon>Sphaerotilaceae</taxon>
        <taxon>Roseateles</taxon>
    </lineage>
</organism>
<reference evidence="2 3" key="1">
    <citation type="submission" date="2024-05" db="EMBL/GenBank/DDBJ databases">
        <title>Roseateles sp. 2.12 16S ribosomal RNA gene Genome sequencing and assembly.</title>
        <authorList>
            <person name="Woo H."/>
        </authorList>
    </citation>
    <scope>NUCLEOTIDE SEQUENCE [LARGE SCALE GENOMIC DNA]</scope>
    <source>
        <strain evidence="2 3">2.12</strain>
    </source>
</reference>
<dbReference type="GO" id="GO:0032259">
    <property type="term" value="P:methylation"/>
    <property type="evidence" value="ECO:0007669"/>
    <property type="project" value="UniProtKB-KW"/>
</dbReference>
<evidence type="ECO:0000259" key="1">
    <source>
        <dbReference type="Pfam" id="PF08241"/>
    </source>
</evidence>
<evidence type="ECO:0000313" key="2">
    <source>
        <dbReference type="EMBL" id="MEO3712055.1"/>
    </source>
</evidence>
<dbReference type="InterPro" id="IPR029063">
    <property type="entry name" value="SAM-dependent_MTases_sf"/>
</dbReference>
<protein>
    <submittedName>
        <fullName evidence="2">Class I SAM-dependent methyltransferase</fullName>
    </submittedName>
</protein>
<dbReference type="Pfam" id="PF08241">
    <property type="entry name" value="Methyltransf_11"/>
    <property type="match status" value="1"/>
</dbReference>
<proteinExistence type="predicted"/>
<sequence length="237" mass="27455">MHATALKNARRFFDVYVTPRVQAGERLRVVEIGARNVNGSLRDVAPQGLDYVGVDLEAAPGVDVVLDDPYVLPFEDGSVDAVLSSSCFEHSEFFWQSFLEIQRVLKPTGLFYLNAPSGGEFHRYPVDCWRFYPDSGMALARWARSRGYATVLLESYTGEQEDDIWADQVAVFLRDEAQVAAYPRRVVDSFSRFRNGLRHPQLDQLLNPQRWNQDQERAWLWRATLRLRRRLWRLWSA</sequence>
<gene>
    <name evidence="2" type="ORF">ABDJ40_04655</name>
</gene>
<feature type="domain" description="Methyltransferase type 11" evidence="1">
    <location>
        <begin position="56"/>
        <end position="113"/>
    </location>
</feature>